<reference evidence="3" key="1">
    <citation type="submission" date="2025-08" db="UniProtKB">
        <authorList>
            <consortium name="RefSeq"/>
        </authorList>
    </citation>
    <scope>IDENTIFICATION</scope>
</reference>
<dbReference type="Proteomes" id="UP000694888">
    <property type="component" value="Unplaced"/>
</dbReference>
<evidence type="ECO:0000313" key="2">
    <source>
        <dbReference type="Proteomes" id="UP000694888"/>
    </source>
</evidence>
<protein>
    <submittedName>
        <fullName evidence="3">Uncharacterized protein LOC101858768</fullName>
    </submittedName>
</protein>
<feature type="region of interest" description="Disordered" evidence="1">
    <location>
        <begin position="47"/>
        <end position="68"/>
    </location>
</feature>
<accession>A0ABM0JI70</accession>
<proteinExistence type="predicted"/>
<dbReference type="GeneID" id="101858768"/>
<name>A0ABM0JI70_APLCA</name>
<keyword evidence="2" id="KW-1185">Reference proteome</keyword>
<evidence type="ECO:0000313" key="3">
    <source>
        <dbReference type="RefSeq" id="XP_005094200.1"/>
    </source>
</evidence>
<gene>
    <name evidence="3" type="primary">LOC101858768</name>
</gene>
<dbReference type="RefSeq" id="XP_005094200.1">
    <property type="nucleotide sequence ID" value="XM_005094143.3"/>
</dbReference>
<evidence type="ECO:0000256" key="1">
    <source>
        <dbReference type="SAM" id="MobiDB-lite"/>
    </source>
</evidence>
<organism evidence="2 3">
    <name type="scientific">Aplysia californica</name>
    <name type="common">California sea hare</name>
    <dbReference type="NCBI Taxonomy" id="6500"/>
    <lineage>
        <taxon>Eukaryota</taxon>
        <taxon>Metazoa</taxon>
        <taxon>Spiralia</taxon>
        <taxon>Lophotrochozoa</taxon>
        <taxon>Mollusca</taxon>
        <taxon>Gastropoda</taxon>
        <taxon>Heterobranchia</taxon>
        <taxon>Euthyneura</taxon>
        <taxon>Tectipleura</taxon>
        <taxon>Aplysiida</taxon>
        <taxon>Aplysioidea</taxon>
        <taxon>Aplysiidae</taxon>
        <taxon>Aplysia</taxon>
    </lineage>
</organism>
<sequence length="122" mass="14067">MSGYGASDFLNNYSMSVDEMMEGKPFPVLIPINPFPNPFSKQEEIQSVMPSHDELTSPGAKETNLCPWPRKGEPFRADRWPSSNIDRVDLSDVTFPRRYARSVSGDWMHNWAENMYRLNYMG</sequence>